<evidence type="ECO:0000256" key="1">
    <source>
        <dbReference type="SAM" id="Phobius"/>
    </source>
</evidence>
<accession>A0A553QZN4</accession>
<feature type="transmembrane region" description="Helical" evidence="1">
    <location>
        <begin position="20"/>
        <end position="37"/>
    </location>
</feature>
<keyword evidence="1" id="KW-0472">Membrane</keyword>
<sequence>MNQWSNCFLIGRSYEWSYPSRMSFCVCLFLVFKLFFFSKMAMKFCMIWTYKSMPLHTFRLLCSF</sequence>
<dbReference type="AlphaFoldDB" id="A0A553QZN4"/>
<evidence type="ECO:0000313" key="2">
    <source>
        <dbReference type="EMBL" id="TRY95419.1"/>
    </source>
</evidence>
<keyword evidence="1" id="KW-1133">Transmembrane helix</keyword>
<keyword evidence="3" id="KW-1185">Reference proteome</keyword>
<protein>
    <submittedName>
        <fullName evidence="2">Uncharacterized protein</fullName>
    </submittedName>
</protein>
<evidence type="ECO:0000313" key="3">
    <source>
        <dbReference type="Proteomes" id="UP000316079"/>
    </source>
</evidence>
<keyword evidence="1" id="KW-0812">Transmembrane</keyword>
<dbReference type="EMBL" id="SRMA01025367">
    <property type="protein sequence ID" value="TRY95419.1"/>
    <property type="molecule type" value="Genomic_DNA"/>
</dbReference>
<name>A0A553QZN4_9TELE</name>
<gene>
    <name evidence="2" type="ORF">DNTS_031676</name>
</gene>
<reference evidence="2 3" key="1">
    <citation type="journal article" date="2019" name="Sci. Data">
        <title>Hybrid genome assembly and annotation of Danionella translucida.</title>
        <authorList>
            <person name="Kadobianskyi M."/>
            <person name="Schulze L."/>
            <person name="Schuelke M."/>
            <person name="Judkewitz B."/>
        </authorList>
    </citation>
    <scope>NUCLEOTIDE SEQUENCE [LARGE SCALE GENOMIC DNA]</scope>
    <source>
        <strain evidence="2 3">Bolton</strain>
    </source>
</reference>
<dbReference type="Proteomes" id="UP000316079">
    <property type="component" value="Unassembled WGS sequence"/>
</dbReference>
<proteinExistence type="predicted"/>
<comment type="caution">
    <text evidence="2">The sequence shown here is derived from an EMBL/GenBank/DDBJ whole genome shotgun (WGS) entry which is preliminary data.</text>
</comment>
<organism evidence="2 3">
    <name type="scientific">Danionella cerebrum</name>
    <dbReference type="NCBI Taxonomy" id="2873325"/>
    <lineage>
        <taxon>Eukaryota</taxon>
        <taxon>Metazoa</taxon>
        <taxon>Chordata</taxon>
        <taxon>Craniata</taxon>
        <taxon>Vertebrata</taxon>
        <taxon>Euteleostomi</taxon>
        <taxon>Actinopterygii</taxon>
        <taxon>Neopterygii</taxon>
        <taxon>Teleostei</taxon>
        <taxon>Ostariophysi</taxon>
        <taxon>Cypriniformes</taxon>
        <taxon>Danionidae</taxon>
        <taxon>Danioninae</taxon>
        <taxon>Danionella</taxon>
    </lineage>
</organism>